<comment type="caution">
    <text evidence="1">The sequence shown here is derived from an EMBL/GenBank/DDBJ whole genome shotgun (WGS) entry which is preliminary data.</text>
</comment>
<dbReference type="Proteomes" id="UP001055811">
    <property type="component" value="Linkage Group LG03"/>
</dbReference>
<proteinExistence type="predicted"/>
<dbReference type="EMBL" id="CM042011">
    <property type="protein sequence ID" value="KAI3765466.1"/>
    <property type="molecule type" value="Genomic_DNA"/>
</dbReference>
<reference evidence="2" key="1">
    <citation type="journal article" date="2022" name="Mol. Ecol. Resour.">
        <title>The genomes of chicory, endive, great burdock and yacon provide insights into Asteraceae palaeo-polyploidization history and plant inulin production.</title>
        <authorList>
            <person name="Fan W."/>
            <person name="Wang S."/>
            <person name="Wang H."/>
            <person name="Wang A."/>
            <person name="Jiang F."/>
            <person name="Liu H."/>
            <person name="Zhao H."/>
            <person name="Xu D."/>
            <person name="Zhang Y."/>
        </authorList>
    </citation>
    <scope>NUCLEOTIDE SEQUENCE [LARGE SCALE GENOMIC DNA]</scope>
    <source>
        <strain evidence="2">cv. Punajuju</strain>
    </source>
</reference>
<keyword evidence="2" id="KW-1185">Reference proteome</keyword>
<name>A0ACB9F3F1_CICIN</name>
<gene>
    <name evidence="1" type="ORF">L2E82_15500</name>
</gene>
<sequence length="273" mass="31499">MRFQETTPYIRDRVPECYLWILGLYFEPRYSLARIIATKITLFLVVLDDTYDAYATIEEIRLLTDAINRRDMSAMEQIREYIRPFYKILLDEYAELEKQLAIEGRANIVIASKEAFQDIARGYLEEAEWTNSGSVASFPEYMKNGLITSANNVFFKSALVASELITRLEDDVMTYQFERERGQSATGVDAYIKTYGVSEKEAIDELKIMIENARKDINEGCLKPREVSMDLLAPILGLARMIDVIYRYDDGFTFPGKTMKEYITLLFVSSVSM</sequence>
<evidence type="ECO:0000313" key="1">
    <source>
        <dbReference type="EMBL" id="KAI3765466.1"/>
    </source>
</evidence>
<accession>A0ACB9F3F1</accession>
<organism evidence="1 2">
    <name type="scientific">Cichorium intybus</name>
    <name type="common">Chicory</name>
    <dbReference type="NCBI Taxonomy" id="13427"/>
    <lineage>
        <taxon>Eukaryota</taxon>
        <taxon>Viridiplantae</taxon>
        <taxon>Streptophyta</taxon>
        <taxon>Embryophyta</taxon>
        <taxon>Tracheophyta</taxon>
        <taxon>Spermatophyta</taxon>
        <taxon>Magnoliopsida</taxon>
        <taxon>eudicotyledons</taxon>
        <taxon>Gunneridae</taxon>
        <taxon>Pentapetalae</taxon>
        <taxon>asterids</taxon>
        <taxon>campanulids</taxon>
        <taxon>Asterales</taxon>
        <taxon>Asteraceae</taxon>
        <taxon>Cichorioideae</taxon>
        <taxon>Cichorieae</taxon>
        <taxon>Cichoriinae</taxon>
        <taxon>Cichorium</taxon>
    </lineage>
</organism>
<protein>
    <submittedName>
        <fullName evidence="1">Uncharacterized protein</fullName>
    </submittedName>
</protein>
<reference evidence="1 2" key="2">
    <citation type="journal article" date="2022" name="Mol. Ecol. Resour.">
        <title>The genomes of chicory, endive, great burdock and yacon provide insights into Asteraceae paleo-polyploidization history and plant inulin production.</title>
        <authorList>
            <person name="Fan W."/>
            <person name="Wang S."/>
            <person name="Wang H."/>
            <person name="Wang A."/>
            <person name="Jiang F."/>
            <person name="Liu H."/>
            <person name="Zhao H."/>
            <person name="Xu D."/>
            <person name="Zhang Y."/>
        </authorList>
    </citation>
    <scope>NUCLEOTIDE SEQUENCE [LARGE SCALE GENOMIC DNA]</scope>
    <source>
        <strain evidence="2">cv. Punajuju</strain>
        <tissue evidence="1">Leaves</tissue>
    </source>
</reference>
<evidence type="ECO:0000313" key="2">
    <source>
        <dbReference type="Proteomes" id="UP001055811"/>
    </source>
</evidence>